<sequence>MLAEDAIKAAVKDYQTKLANEGLLIIFAYKRASARANEGALKESSSNLCSLGLPS</sequence>
<evidence type="ECO:0000313" key="2">
    <source>
        <dbReference type="Proteomes" id="UP000238479"/>
    </source>
</evidence>
<dbReference type="AlphaFoldDB" id="A0A2P6RBE7"/>
<dbReference type="Proteomes" id="UP000238479">
    <property type="component" value="Chromosome 3"/>
</dbReference>
<gene>
    <name evidence="1" type="ORF">RchiOBHm_Chr3g0471841</name>
</gene>
<dbReference type="EMBL" id="PDCK01000041">
    <property type="protein sequence ID" value="PRQ43758.1"/>
    <property type="molecule type" value="Genomic_DNA"/>
</dbReference>
<proteinExistence type="predicted"/>
<protein>
    <submittedName>
        <fullName evidence="1">Uncharacterized protein</fullName>
    </submittedName>
</protein>
<evidence type="ECO:0000313" key="1">
    <source>
        <dbReference type="EMBL" id="PRQ43758.1"/>
    </source>
</evidence>
<accession>A0A2P6RBE7</accession>
<dbReference type="Gramene" id="PRQ43758">
    <property type="protein sequence ID" value="PRQ43758"/>
    <property type="gene ID" value="RchiOBHm_Chr3g0471841"/>
</dbReference>
<comment type="caution">
    <text evidence="1">The sequence shown here is derived from an EMBL/GenBank/DDBJ whole genome shotgun (WGS) entry which is preliminary data.</text>
</comment>
<reference evidence="1 2" key="1">
    <citation type="journal article" date="2018" name="Nat. Genet.">
        <title>The Rosa genome provides new insights in the design of modern roses.</title>
        <authorList>
            <person name="Bendahmane M."/>
        </authorList>
    </citation>
    <scope>NUCLEOTIDE SEQUENCE [LARGE SCALE GENOMIC DNA]</scope>
    <source>
        <strain evidence="2">cv. Old Blush</strain>
    </source>
</reference>
<name>A0A2P6RBE7_ROSCH</name>
<keyword evidence="2" id="KW-1185">Reference proteome</keyword>
<organism evidence="1 2">
    <name type="scientific">Rosa chinensis</name>
    <name type="common">China rose</name>
    <dbReference type="NCBI Taxonomy" id="74649"/>
    <lineage>
        <taxon>Eukaryota</taxon>
        <taxon>Viridiplantae</taxon>
        <taxon>Streptophyta</taxon>
        <taxon>Embryophyta</taxon>
        <taxon>Tracheophyta</taxon>
        <taxon>Spermatophyta</taxon>
        <taxon>Magnoliopsida</taxon>
        <taxon>eudicotyledons</taxon>
        <taxon>Gunneridae</taxon>
        <taxon>Pentapetalae</taxon>
        <taxon>rosids</taxon>
        <taxon>fabids</taxon>
        <taxon>Rosales</taxon>
        <taxon>Rosaceae</taxon>
        <taxon>Rosoideae</taxon>
        <taxon>Rosoideae incertae sedis</taxon>
        <taxon>Rosa</taxon>
    </lineage>
</organism>